<feature type="transmembrane region" description="Helical" evidence="1">
    <location>
        <begin position="42"/>
        <end position="63"/>
    </location>
</feature>
<keyword evidence="1" id="KW-1133">Transmembrane helix</keyword>
<dbReference type="Proteomes" id="UP001152320">
    <property type="component" value="Chromosome 23"/>
</dbReference>
<sequence>MEPSTLIFQNAKLTEIDLSRKQLTTMFNKNNNTMSRPDLRPYHLIAFSLCVCVILALTTATPVRRHASPDLREYLDDPEYIPQRDIRQRLLASLPNRKSKNRFGDYGLNMFGRRRRNIDGENFGPIRIPDFDATLD</sequence>
<evidence type="ECO:0000313" key="3">
    <source>
        <dbReference type="Proteomes" id="UP001152320"/>
    </source>
</evidence>
<dbReference type="EMBL" id="JAIZAY010000023">
    <property type="protein sequence ID" value="KAJ8019697.1"/>
    <property type="molecule type" value="Genomic_DNA"/>
</dbReference>
<reference evidence="2" key="1">
    <citation type="submission" date="2021-10" db="EMBL/GenBank/DDBJ databases">
        <title>Tropical sea cucumber genome reveals ecological adaptation and Cuvierian tubules defense mechanism.</title>
        <authorList>
            <person name="Chen T."/>
        </authorList>
    </citation>
    <scope>NUCLEOTIDE SEQUENCE</scope>
    <source>
        <strain evidence="2">Nanhai2018</strain>
        <tissue evidence="2">Muscle</tissue>
    </source>
</reference>
<accession>A0A9Q1BCL7</accession>
<keyword evidence="1" id="KW-0812">Transmembrane</keyword>
<name>A0A9Q1BCL7_HOLLE</name>
<evidence type="ECO:0000313" key="2">
    <source>
        <dbReference type="EMBL" id="KAJ8019697.1"/>
    </source>
</evidence>
<comment type="caution">
    <text evidence="2">The sequence shown here is derived from an EMBL/GenBank/DDBJ whole genome shotgun (WGS) entry which is preliminary data.</text>
</comment>
<keyword evidence="1" id="KW-0472">Membrane</keyword>
<gene>
    <name evidence="2" type="ORF">HOLleu_41384</name>
</gene>
<organism evidence="2 3">
    <name type="scientific">Holothuria leucospilota</name>
    <name type="common">Black long sea cucumber</name>
    <name type="synonym">Mertensiothuria leucospilota</name>
    <dbReference type="NCBI Taxonomy" id="206669"/>
    <lineage>
        <taxon>Eukaryota</taxon>
        <taxon>Metazoa</taxon>
        <taxon>Echinodermata</taxon>
        <taxon>Eleutherozoa</taxon>
        <taxon>Echinozoa</taxon>
        <taxon>Holothuroidea</taxon>
        <taxon>Aspidochirotacea</taxon>
        <taxon>Aspidochirotida</taxon>
        <taxon>Holothuriidae</taxon>
        <taxon>Holothuria</taxon>
    </lineage>
</organism>
<keyword evidence="3" id="KW-1185">Reference proteome</keyword>
<evidence type="ECO:0000256" key="1">
    <source>
        <dbReference type="SAM" id="Phobius"/>
    </source>
</evidence>
<dbReference type="AlphaFoldDB" id="A0A9Q1BCL7"/>
<proteinExistence type="predicted"/>
<protein>
    <submittedName>
        <fullName evidence="2">Uncharacterized protein</fullName>
    </submittedName>
</protein>